<dbReference type="EMBL" id="CCYD01003042">
    <property type="protein sequence ID" value="CEG49320.1"/>
    <property type="molecule type" value="Genomic_DNA"/>
</dbReference>
<evidence type="ECO:0000313" key="2">
    <source>
        <dbReference type="Proteomes" id="UP000054928"/>
    </source>
</evidence>
<organism evidence="1 2">
    <name type="scientific">Plasmopara halstedii</name>
    <name type="common">Downy mildew of sunflower</name>
    <dbReference type="NCBI Taxonomy" id="4781"/>
    <lineage>
        <taxon>Eukaryota</taxon>
        <taxon>Sar</taxon>
        <taxon>Stramenopiles</taxon>
        <taxon>Oomycota</taxon>
        <taxon>Peronosporomycetes</taxon>
        <taxon>Peronosporales</taxon>
        <taxon>Peronosporaceae</taxon>
        <taxon>Plasmopara</taxon>
    </lineage>
</organism>
<dbReference type="Proteomes" id="UP000054928">
    <property type="component" value="Unassembled WGS sequence"/>
</dbReference>
<proteinExistence type="predicted"/>
<dbReference type="AlphaFoldDB" id="A0A0P1B6E6"/>
<dbReference type="RefSeq" id="XP_024585689.1">
    <property type="nucleotide sequence ID" value="XM_024720496.1"/>
</dbReference>
<accession>A0A0P1B6E6</accession>
<sequence length="99" mass="11283">MAAMATLQTLVEVPRADHSNCRRVVLVRNLLALAQHAGVPFPPRLLDSRKFISSFYTAGPLRAEQTGSRTSGQRRRTFTMSKHSWRWNHWKHDDDTPAA</sequence>
<evidence type="ECO:0000313" key="1">
    <source>
        <dbReference type="EMBL" id="CEG49320.1"/>
    </source>
</evidence>
<reference evidence="2" key="1">
    <citation type="submission" date="2014-09" db="EMBL/GenBank/DDBJ databases">
        <authorList>
            <person name="Sharma Rahul"/>
            <person name="Thines Marco"/>
        </authorList>
    </citation>
    <scope>NUCLEOTIDE SEQUENCE [LARGE SCALE GENOMIC DNA]</scope>
</reference>
<dbReference type="GeneID" id="36402145"/>
<protein>
    <submittedName>
        <fullName evidence="1">Uncharacterized protein</fullName>
    </submittedName>
</protein>
<keyword evidence="2" id="KW-1185">Reference proteome</keyword>
<name>A0A0P1B6E6_PLAHL</name>